<proteinExistence type="predicted"/>
<comment type="caution">
    <text evidence="2">The sequence shown here is derived from an EMBL/GenBank/DDBJ whole genome shotgun (WGS) entry which is preliminary data.</text>
</comment>
<accession>A0AAV8X6E2</accession>
<gene>
    <name evidence="2" type="ORF">NQ318_012345</name>
</gene>
<feature type="compositionally biased region" description="Polar residues" evidence="1">
    <location>
        <begin position="21"/>
        <end position="38"/>
    </location>
</feature>
<feature type="region of interest" description="Disordered" evidence="1">
    <location>
        <begin position="21"/>
        <end position="48"/>
    </location>
</feature>
<name>A0AAV8X6E2_9CUCU</name>
<dbReference type="AlphaFoldDB" id="A0AAV8X6E2"/>
<evidence type="ECO:0000256" key="1">
    <source>
        <dbReference type="SAM" id="MobiDB-lite"/>
    </source>
</evidence>
<keyword evidence="3" id="KW-1185">Reference proteome</keyword>
<evidence type="ECO:0000313" key="3">
    <source>
        <dbReference type="Proteomes" id="UP001162162"/>
    </source>
</evidence>
<sequence length="139" mass="15528">MKKRYSSSQRNIIYSFTKTPKSSKSLINGSTKTTSDSTNEGKHPFTVGGDTVKKNVHFIMKKVMNKELSFQYSAKGKKSKKKDFSKLSVYKAVLEAVKVNFFAATDLEITRCIGVSLATAGDRDGGRQLRGWFVTIEML</sequence>
<evidence type="ECO:0000313" key="2">
    <source>
        <dbReference type="EMBL" id="KAJ8934082.1"/>
    </source>
</evidence>
<dbReference type="Proteomes" id="UP001162162">
    <property type="component" value="Unassembled WGS sequence"/>
</dbReference>
<organism evidence="2 3">
    <name type="scientific">Aromia moschata</name>
    <dbReference type="NCBI Taxonomy" id="1265417"/>
    <lineage>
        <taxon>Eukaryota</taxon>
        <taxon>Metazoa</taxon>
        <taxon>Ecdysozoa</taxon>
        <taxon>Arthropoda</taxon>
        <taxon>Hexapoda</taxon>
        <taxon>Insecta</taxon>
        <taxon>Pterygota</taxon>
        <taxon>Neoptera</taxon>
        <taxon>Endopterygota</taxon>
        <taxon>Coleoptera</taxon>
        <taxon>Polyphaga</taxon>
        <taxon>Cucujiformia</taxon>
        <taxon>Chrysomeloidea</taxon>
        <taxon>Cerambycidae</taxon>
        <taxon>Cerambycinae</taxon>
        <taxon>Callichromatini</taxon>
        <taxon>Aromia</taxon>
    </lineage>
</organism>
<dbReference type="EMBL" id="JAPWTK010001104">
    <property type="protein sequence ID" value="KAJ8934082.1"/>
    <property type="molecule type" value="Genomic_DNA"/>
</dbReference>
<protein>
    <submittedName>
        <fullName evidence="2">Uncharacterized protein</fullName>
    </submittedName>
</protein>
<reference evidence="2" key="1">
    <citation type="journal article" date="2023" name="Insect Mol. Biol.">
        <title>Genome sequencing provides insights into the evolution of gene families encoding plant cell wall-degrading enzymes in longhorned beetles.</title>
        <authorList>
            <person name="Shin N.R."/>
            <person name="Okamura Y."/>
            <person name="Kirsch R."/>
            <person name="Pauchet Y."/>
        </authorList>
    </citation>
    <scope>NUCLEOTIDE SEQUENCE</scope>
    <source>
        <strain evidence="2">AMC_N1</strain>
    </source>
</reference>